<feature type="transmembrane region" description="Helical" evidence="6">
    <location>
        <begin position="325"/>
        <end position="348"/>
    </location>
</feature>
<dbReference type="Pfam" id="PF07690">
    <property type="entry name" value="MFS_1"/>
    <property type="match status" value="1"/>
</dbReference>
<comment type="caution">
    <text evidence="7">The sequence shown here is derived from an EMBL/GenBank/DDBJ whole genome shotgun (WGS) entry which is preliminary data.</text>
</comment>
<evidence type="ECO:0000256" key="1">
    <source>
        <dbReference type="ARBA" id="ARBA00004141"/>
    </source>
</evidence>
<protein>
    <recommendedName>
        <fullName evidence="9">MFS general substrate transporter</fullName>
    </recommendedName>
</protein>
<keyword evidence="3 6" id="KW-0812">Transmembrane</keyword>
<feature type="transmembrane region" description="Helical" evidence="6">
    <location>
        <begin position="447"/>
        <end position="465"/>
    </location>
</feature>
<feature type="transmembrane region" description="Helical" evidence="6">
    <location>
        <begin position="194"/>
        <end position="214"/>
    </location>
</feature>
<keyword evidence="2" id="KW-0813">Transport</keyword>
<comment type="subcellular location">
    <subcellularLocation>
        <location evidence="1">Membrane</location>
        <topology evidence="1">Multi-pass membrane protein</topology>
    </subcellularLocation>
</comment>
<keyword evidence="8" id="KW-1185">Reference proteome</keyword>
<evidence type="ECO:0000313" key="7">
    <source>
        <dbReference type="EMBL" id="CAK5262720.1"/>
    </source>
</evidence>
<dbReference type="InterPro" id="IPR011701">
    <property type="entry name" value="MFS"/>
</dbReference>
<keyword evidence="5 6" id="KW-0472">Membrane</keyword>
<evidence type="ECO:0000256" key="2">
    <source>
        <dbReference type="ARBA" id="ARBA00022448"/>
    </source>
</evidence>
<dbReference type="Proteomes" id="UP001295794">
    <property type="component" value="Unassembled WGS sequence"/>
</dbReference>
<dbReference type="GO" id="GO:0016020">
    <property type="term" value="C:membrane"/>
    <property type="evidence" value="ECO:0007669"/>
    <property type="project" value="UniProtKB-SubCell"/>
</dbReference>
<keyword evidence="4 6" id="KW-1133">Transmembrane helix</keyword>
<dbReference type="Gene3D" id="1.20.1250.20">
    <property type="entry name" value="MFS general substrate transporter like domains"/>
    <property type="match status" value="1"/>
</dbReference>
<evidence type="ECO:0000313" key="8">
    <source>
        <dbReference type="Proteomes" id="UP001295794"/>
    </source>
</evidence>
<evidence type="ECO:0008006" key="9">
    <source>
        <dbReference type="Google" id="ProtNLM"/>
    </source>
</evidence>
<feature type="transmembrane region" description="Helical" evidence="6">
    <location>
        <begin position="147"/>
        <end position="174"/>
    </location>
</feature>
<dbReference type="FunFam" id="1.20.1250.20:FF:000068">
    <property type="entry name" value="MFS general substrate transporter"/>
    <property type="match status" value="1"/>
</dbReference>
<dbReference type="SUPFAM" id="SSF103473">
    <property type="entry name" value="MFS general substrate transporter"/>
    <property type="match status" value="1"/>
</dbReference>
<accession>A0AAD2JUQ5</accession>
<evidence type="ECO:0000256" key="4">
    <source>
        <dbReference type="ARBA" id="ARBA00022989"/>
    </source>
</evidence>
<dbReference type="AlphaFoldDB" id="A0AAD2JUQ5"/>
<dbReference type="PANTHER" id="PTHR43791:SF67">
    <property type="entry name" value="TRANSPORTER, PUTATIVE (AFU_ORTHOLOGUE AFUA_3G04010)-RELATED"/>
    <property type="match status" value="1"/>
</dbReference>
<feature type="transmembrane region" description="Helical" evidence="6">
    <location>
        <begin position="411"/>
        <end position="432"/>
    </location>
</feature>
<evidence type="ECO:0000256" key="3">
    <source>
        <dbReference type="ARBA" id="ARBA00022692"/>
    </source>
</evidence>
<dbReference type="EMBL" id="CAVNYO010000023">
    <property type="protein sequence ID" value="CAK5262720.1"/>
    <property type="molecule type" value="Genomic_DNA"/>
</dbReference>
<dbReference type="PANTHER" id="PTHR43791">
    <property type="entry name" value="PERMEASE-RELATED"/>
    <property type="match status" value="1"/>
</dbReference>
<reference evidence="7" key="1">
    <citation type="submission" date="2023-11" db="EMBL/GenBank/DDBJ databases">
        <authorList>
            <person name="De Vega J J."/>
            <person name="De Vega J J."/>
        </authorList>
    </citation>
    <scope>NUCLEOTIDE SEQUENCE</scope>
</reference>
<sequence>MASSPDALDRDREERALTRKILWKLDCHVLPPLALLWLCNFIDRSNVGNARIAGLEKSTGLHGNQFNIVLTGEKRGSPSPPEAMHSLARCSLLPDVNIPAHSRRFFNSLRSYLASEIPSNLILKRMKATYSRLPLRSAPDVHLLQRWLPLIVFLWGAVTIMTCFVHNFGGLIAIRLALGMCEGAWLLPGMCRDILRVGFAFRAFGGLLATGILSMDGLGGLAGWKWIFVIEGLATVVVSIIAAYFMPEGIATASFLTPEERRFALNRFHGVVYEAPVETSEKGETSITENAGPSDAPVVHLTDEKFEWREVVRGLTDFQTWVTGIAYLGLIVSLYSFSLFLPTIVAGLNYTGKSAQLHTVPPYVPATVLTVLVAFLSDRLKWRGPFILICLPFAITGYILAIAAKTNAQRYGAVFLIAAGVYPSGPAILSILPNNSSGYYKRATTTALQLAIGNAGGFIATNIYTTDQAPKYIKGHSIVLGFLILAWFMIAVHVYVVTHLLSSALDRLLTPQQTARLPGEQARAQGRRHGNITAYNALRDAGLTSAPIGDRDPAFRFTP</sequence>
<dbReference type="GO" id="GO:0022857">
    <property type="term" value="F:transmembrane transporter activity"/>
    <property type="evidence" value="ECO:0007669"/>
    <property type="project" value="InterPro"/>
</dbReference>
<gene>
    <name evidence="7" type="ORF">MYCIT1_LOCUS1665</name>
</gene>
<name>A0AAD2JUQ5_9AGAR</name>
<feature type="transmembrane region" description="Helical" evidence="6">
    <location>
        <begin position="226"/>
        <end position="246"/>
    </location>
</feature>
<evidence type="ECO:0000256" key="5">
    <source>
        <dbReference type="ARBA" id="ARBA00023136"/>
    </source>
</evidence>
<organism evidence="7 8">
    <name type="scientific">Mycena citricolor</name>
    <dbReference type="NCBI Taxonomy" id="2018698"/>
    <lineage>
        <taxon>Eukaryota</taxon>
        <taxon>Fungi</taxon>
        <taxon>Dikarya</taxon>
        <taxon>Basidiomycota</taxon>
        <taxon>Agaricomycotina</taxon>
        <taxon>Agaricomycetes</taxon>
        <taxon>Agaricomycetidae</taxon>
        <taxon>Agaricales</taxon>
        <taxon>Marasmiineae</taxon>
        <taxon>Mycenaceae</taxon>
        <taxon>Mycena</taxon>
    </lineage>
</organism>
<feature type="transmembrane region" description="Helical" evidence="6">
    <location>
        <begin position="477"/>
        <end position="501"/>
    </location>
</feature>
<evidence type="ECO:0000256" key="6">
    <source>
        <dbReference type="SAM" id="Phobius"/>
    </source>
</evidence>
<dbReference type="InterPro" id="IPR036259">
    <property type="entry name" value="MFS_trans_sf"/>
</dbReference>
<proteinExistence type="predicted"/>
<feature type="transmembrane region" description="Helical" evidence="6">
    <location>
        <begin position="382"/>
        <end position="404"/>
    </location>
</feature>